<accession>A0A8I2GQ61</accession>
<evidence type="ECO:0000313" key="2">
    <source>
        <dbReference type="Proteomes" id="UP000662259"/>
    </source>
</evidence>
<evidence type="ECO:0000313" key="1">
    <source>
        <dbReference type="EMBL" id="NKM44297.1"/>
    </source>
</evidence>
<reference evidence="1" key="1">
    <citation type="submission" date="2019-10" db="EMBL/GenBank/DDBJ databases">
        <title>Rhizobium leguminosarum symbiovar viciae collection.</title>
        <authorList>
            <person name="Boivin S."/>
            <person name="Lepetit M."/>
        </authorList>
    </citation>
    <scope>NUCLEOTIDE SEQUENCE</scope>
    <source>
        <strain evidence="1">L143</strain>
    </source>
</reference>
<dbReference type="Proteomes" id="UP000662259">
    <property type="component" value="Unassembled WGS sequence"/>
</dbReference>
<protein>
    <submittedName>
        <fullName evidence="1">Uncharacterized protein</fullName>
    </submittedName>
</protein>
<dbReference type="EMBL" id="WIEZ01000002">
    <property type="protein sequence ID" value="NKM44297.1"/>
    <property type="molecule type" value="Genomic_DNA"/>
</dbReference>
<dbReference type="AlphaFoldDB" id="A0A8I2GQ61"/>
<sequence>MRVHLVKNVAILKRLVKQLERLDAGKVSAPDLMAKPVLKDWTHAVSIVSCLEGAIEGDATHSDGNDVRTGQLFAFFEDDGENFVLTLDGWYRLGSSRRSNAS</sequence>
<dbReference type="RefSeq" id="WP_168275119.1">
    <property type="nucleotide sequence ID" value="NZ_WIEZ01000002.1"/>
</dbReference>
<comment type="caution">
    <text evidence="1">The sequence shown here is derived from an EMBL/GenBank/DDBJ whole genome shotgun (WGS) entry which is preliminary data.</text>
</comment>
<organism evidence="1 2">
    <name type="scientific">Rhizobium leguminosarum bv. viciae</name>
    <dbReference type="NCBI Taxonomy" id="387"/>
    <lineage>
        <taxon>Bacteria</taxon>
        <taxon>Pseudomonadati</taxon>
        <taxon>Pseudomonadota</taxon>
        <taxon>Alphaproteobacteria</taxon>
        <taxon>Hyphomicrobiales</taxon>
        <taxon>Rhizobiaceae</taxon>
        <taxon>Rhizobium/Agrobacterium group</taxon>
        <taxon>Rhizobium</taxon>
    </lineage>
</organism>
<proteinExistence type="predicted"/>
<gene>
    <name evidence="1" type="ORF">GFL91_04690</name>
</gene>
<name>A0A8I2GQ61_RHILV</name>